<evidence type="ECO:0000313" key="2">
    <source>
        <dbReference type="EMBL" id="EEF60680.1"/>
    </source>
</evidence>
<dbReference type="InterPro" id="IPR054241">
    <property type="entry name" value="DUF6968"/>
</dbReference>
<evidence type="ECO:0000313" key="3">
    <source>
        <dbReference type="Proteomes" id="UP000003688"/>
    </source>
</evidence>
<keyword evidence="3" id="KW-1185">Reference proteome</keyword>
<dbReference type="RefSeq" id="WP_007415396.1">
    <property type="nucleotide sequence ID" value="NZ_ABOX02000015.1"/>
</dbReference>
<dbReference type="STRING" id="320771.Cflav_PD6271"/>
<feature type="domain" description="DUF6968" evidence="1">
    <location>
        <begin position="15"/>
        <end position="96"/>
    </location>
</feature>
<dbReference type="AlphaFoldDB" id="B9XHV2"/>
<dbReference type="OrthoDB" id="7067584at2"/>
<organism evidence="2 3">
    <name type="scientific">Pedosphaera parvula (strain Ellin514)</name>
    <dbReference type="NCBI Taxonomy" id="320771"/>
    <lineage>
        <taxon>Bacteria</taxon>
        <taxon>Pseudomonadati</taxon>
        <taxon>Verrucomicrobiota</taxon>
        <taxon>Pedosphaerae</taxon>
        <taxon>Pedosphaerales</taxon>
        <taxon>Pedosphaeraceae</taxon>
        <taxon>Pedosphaera</taxon>
    </lineage>
</organism>
<dbReference type="EMBL" id="ABOX02000015">
    <property type="protein sequence ID" value="EEF60680.1"/>
    <property type="molecule type" value="Genomic_DNA"/>
</dbReference>
<sequence>MAPELNSTNDIIARRELNGVPLSGEKFQIIIEIGKPYTEENQNWRCPVTVQPLSKRTYHINGSDSFQALTLAISFAHEELADFVKSGGKLFFRDSDEEFNLNEPFEKQ</sequence>
<accession>B9XHV2</accession>
<comment type="caution">
    <text evidence="2">The sequence shown here is derived from an EMBL/GenBank/DDBJ whole genome shotgun (WGS) entry which is preliminary data.</text>
</comment>
<protein>
    <recommendedName>
        <fullName evidence="1">DUF6968 domain-containing protein</fullName>
    </recommendedName>
</protein>
<evidence type="ECO:0000259" key="1">
    <source>
        <dbReference type="Pfam" id="PF22302"/>
    </source>
</evidence>
<name>B9XHV2_PEDPL</name>
<dbReference type="Pfam" id="PF22302">
    <property type="entry name" value="DUF6968"/>
    <property type="match status" value="1"/>
</dbReference>
<reference evidence="2 3" key="1">
    <citation type="journal article" date="2011" name="J. Bacteriol.">
        <title>Genome sequence of 'Pedosphaera parvula' Ellin514, an aerobic Verrucomicrobial isolate from pasture soil.</title>
        <authorList>
            <person name="Kant R."/>
            <person name="van Passel M.W."/>
            <person name="Sangwan P."/>
            <person name="Palva A."/>
            <person name="Lucas S."/>
            <person name="Copeland A."/>
            <person name="Lapidus A."/>
            <person name="Glavina Del Rio T."/>
            <person name="Dalin E."/>
            <person name="Tice H."/>
            <person name="Bruce D."/>
            <person name="Goodwin L."/>
            <person name="Pitluck S."/>
            <person name="Chertkov O."/>
            <person name="Larimer F.W."/>
            <person name="Land M.L."/>
            <person name="Hauser L."/>
            <person name="Brettin T.S."/>
            <person name="Detter J.C."/>
            <person name="Han S."/>
            <person name="de Vos W.M."/>
            <person name="Janssen P.H."/>
            <person name="Smidt H."/>
        </authorList>
    </citation>
    <scope>NUCLEOTIDE SEQUENCE [LARGE SCALE GENOMIC DNA]</scope>
    <source>
        <strain evidence="2 3">Ellin514</strain>
    </source>
</reference>
<gene>
    <name evidence="2" type="ORF">Cflav_PD6271</name>
</gene>
<proteinExistence type="predicted"/>
<dbReference type="Proteomes" id="UP000003688">
    <property type="component" value="Unassembled WGS sequence"/>
</dbReference>